<keyword evidence="1" id="KW-0472">Membrane</keyword>
<accession>A0A1H4VT22</accession>
<dbReference type="STRING" id="53406.SAMN05421553_1539"/>
<keyword evidence="3" id="KW-1185">Reference proteome</keyword>
<organism evidence="2 3">
    <name type="scientific">Pseudomonas anguilliseptica</name>
    <dbReference type="NCBI Taxonomy" id="53406"/>
    <lineage>
        <taxon>Bacteria</taxon>
        <taxon>Pseudomonadati</taxon>
        <taxon>Pseudomonadota</taxon>
        <taxon>Gammaproteobacteria</taxon>
        <taxon>Pseudomonadales</taxon>
        <taxon>Pseudomonadaceae</taxon>
        <taxon>Pseudomonas</taxon>
    </lineage>
</organism>
<proteinExistence type="predicted"/>
<keyword evidence="1" id="KW-0812">Transmembrane</keyword>
<dbReference type="OrthoDB" id="7030137at2"/>
<gene>
    <name evidence="2" type="ORF">SAMN05421553_1539</name>
</gene>
<dbReference type="AlphaFoldDB" id="A0A1H4VT22"/>
<evidence type="ECO:0000313" key="3">
    <source>
        <dbReference type="Proteomes" id="UP000242849"/>
    </source>
</evidence>
<keyword evidence="1" id="KW-1133">Transmembrane helix</keyword>
<feature type="transmembrane region" description="Helical" evidence="1">
    <location>
        <begin position="127"/>
        <end position="149"/>
    </location>
</feature>
<evidence type="ECO:0000256" key="1">
    <source>
        <dbReference type="SAM" id="Phobius"/>
    </source>
</evidence>
<sequence length="151" mass="16503">MATEMQLLTVASLLRRGRALDQLSSVLSLVALLIGLAPLLGIQAQPLTALFCALLLVLGLGQKYWALRVALDAELFQQLASRVDQLAVHTAELDQTLAQLKLQSAKPSTRSWEERSLGALRLLRQQALWLLAQLLLAVLIVLGLPWFSITG</sequence>
<protein>
    <submittedName>
        <fullName evidence="2">Uncharacterized protein</fullName>
    </submittedName>
</protein>
<name>A0A1H4VT22_PSEAG</name>
<dbReference type="Proteomes" id="UP000242849">
    <property type="component" value="Unassembled WGS sequence"/>
</dbReference>
<reference evidence="3" key="1">
    <citation type="submission" date="2016-10" db="EMBL/GenBank/DDBJ databases">
        <authorList>
            <person name="Varghese N."/>
            <person name="Submissions S."/>
        </authorList>
    </citation>
    <scope>NUCLEOTIDE SEQUENCE [LARGE SCALE GENOMIC DNA]</scope>
    <source>
        <strain evidence="3">DSM 12111</strain>
    </source>
</reference>
<dbReference type="EMBL" id="FNSC01000001">
    <property type="protein sequence ID" value="SEC84226.1"/>
    <property type="molecule type" value="Genomic_DNA"/>
</dbReference>
<evidence type="ECO:0000313" key="2">
    <source>
        <dbReference type="EMBL" id="SEC84226.1"/>
    </source>
</evidence>
<dbReference type="RefSeq" id="WP_090378716.1">
    <property type="nucleotide sequence ID" value="NZ_CP156749.1"/>
</dbReference>
<feature type="transmembrane region" description="Helical" evidence="1">
    <location>
        <begin position="29"/>
        <end position="58"/>
    </location>
</feature>